<dbReference type="GO" id="GO:0080120">
    <property type="term" value="P:CAAX-box protein maturation"/>
    <property type="evidence" value="ECO:0007669"/>
    <property type="project" value="UniProtKB-ARBA"/>
</dbReference>
<evidence type="ECO:0000256" key="2">
    <source>
        <dbReference type="SAM" id="Phobius"/>
    </source>
</evidence>
<keyword evidence="2" id="KW-0472">Membrane</keyword>
<accession>A0A0P6S2U1</accession>
<dbReference type="InterPro" id="IPR003675">
    <property type="entry name" value="Rce1/LyrA-like_dom"/>
</dbReference>
<feature type="transmembrane region" description="Helical" evidence="2">
    <location>
        <begin position="122"/>
        <end position="143"/>
    </location>
</feature>
<name>A0A0P6S2U1_9STRE</name>
<dbReference type="PATRIC" id="fig|119224.3.peg.509"/>
<keyword evidence="5" id="KW-1185">Reference proteome</keyword>
<dbReference type="EMBL" id="LHQM01000015">
    <property type="protein sequence ID" value="KPJ22421.1"/>
    <property type="molecule type" value="Genomic_DNA"/>
</dbReference>
<evidence type="ECO:0000313" key="4">
    <source>
        <dbReference type="EMBL" id="KPJ22421.1"/>
    </source>
</evidence>
<dbReference type="Pfam" id="PF02517">
    <property type="entry name" value="Rce1-like"/>
    <property type="match status" value="1"/>
</dbReference>
<feature type="domain" description="CAAX prenyl protease 2/Lysostaphin resistance protein A-like" evidence="3">
    <location>
        <begin position="123"/>
        <end position="214"/>
    </location>
</feature>
<evidence type="ECO:0000313" key="5">
    <source>
        <dbReference type="Proteomes" id="UP000049578"/>
    </source>
</evidence>
<reference evidence="4 5" key="1">
    <citation type="submission" date="2015-08" db="EMBL/GenBank/DDBJ databases">
        <title>Genome sequence of Streptococcus phocae subsp. phocae ATCC 51973T isolated from liver specimen obtained from seal.</title>
        <authorList>
            <person name="Avendano-Herrera R."/>
        </authorList>
    </citation>
    <scope>NUCLEOTIDE SEQUENCE [LARGE SCALE GENOMIC DNA]</scope>
    <source>
        <strain evidence="4 5">ATCC 51973</strain>
    </source>
</reference>
<keyword evidence="4" id="KW-0378">Hydrolase</keyword>
<comment type="similarity">
    <text evidence="1">Belongs to the UPF0177 family.</text>
</comment>
<dbReference type="RefSeq" id="WP_054278755.1">
    <property type="nucleotide sequence ID" value="NZ_LHQM01000015.1"/>
</dbReference>
<dbReference type="Proteomes" id="UP000049578">
    <property type="component" value="Unassembled WGS sequence"/>
</dbReference>
<feature type="transmembrane region" description="Helical" evidence="2">
    <location>
        <begin position="204"/>
        <end position="223"/>
    </location>
</feature>
<dbReference type="STRING" id="119224.AKK44_04865"/>
<feature type="transmembrane region" description="Helical" evidence="2">
    <location>
        <begin position="15"/>
        <end position="35"/>
    </location>
</feature>
<dbReference type="PANTHER" id="PTHR36435">
    <property type="entry name" value="SLR1288 PROTEIN"/>
    <property type="match status" value="1"/>
</dbReference>
<feature type="transmembrane region" description="Helical" evidence="2">
    <location>
        <begin position="155"/>
        <end position="173"/>
    </location>
</feature>
<feature type="transmembrane region" description="Helical" evidence="2">
    <location>
        <begin position="41"/>
        <end position="61"/>
    </location>
</feature>
<evidence type="ECO:0000256" key="1">
    <source>
        <dbReference type="ARBA" id="ARBA00009067"/>
    </source>
</evidence>
<sequence length="229" mass="26079">MKNEQSLVTRVIRKLKWFFLALLIFIVEQLPLLFIRKNQPLWQILLLASIIIVMVGGVYYLARRINLLGNRLLPKDENRFLWIMVGTLALFVVKLIGGFLLVLENGQNANTANQAAIENAQLHPVFIVLILTIMAPVVEEIVFRGLLYGKLFGTESYVGLVFSSILFGLIHMLTDLSSLGSWFIYGGMGLVLGFIYHKTKKLEYTILVHFLNNGIAVLLMWLLPYLTKR</sequence>
<dbReference type="PANTHER" id="PTHR36435:SF1">
    <property type="entry name" value="CAAX AMINO TERMINAL PROTEASE FAMILY PROTEIN"/>
    <property type="match status" value="1"/>
</dbReference>
<keyword evidence="4" id="KW-0645">Protease</keyword>
<feature type="transmembrane region" description="Helical" evidence="2">
    <location>
        <begin position="81"/>
        <end position="102"/>
    </location>
</feature>
<keyword evidence="2" id="KW-1133">Transmembrane helix</keyword>
<organism evidence="4 5">
    <name type="scientific">Streptococcus phocae</name>
    <dbReference type="NCBI Taxonomy" id="119224"/>
    <lineage>
        <taxon>Bacteria</taxon>
        <taxon>Bacillati</taxon>
        <taxon>Bacillota</taxon>
        <taxon>Bacilli</taxon>
        <taxon>Lactobacillales</taxon>
        <taxon>Streptococcaceae</taxon>
        <taxon>Streptococcus</taxon>
    </lineage>
</organism>
<keyword evidence="2" id="KW-0812">Transmembrane</keyword>
<dbReference type="GO" id="GO:0004175">
    <property type="term" value="F:endopeptidase activity"/>
    <property type="evidence" value="ECO:0007669"/>
    <property type="project" value="UniProtKB-ARBA"/>
</dbReference>
<feature type="transmembrane region" description="Helical" evidence="2">
    <location>
        <begin position="179"/>
        <end position="197"/>
    </location>
</feature>
<dbReference type="AlphaFoldDB" id="A0A0P6S2U1"/>
<gene>
    <name evidence="4" type="ORF">AKK44_04865</name>
</gene>
<comment type="caution">
    <text evidence="4">The sequence shown here is derived from an EMBL/GenBank/DDBJ whole genome shotgun (WGS) entry which is preliminary data.</text>
</comment>
<proteinExistence type="inferred from homology"/>
<dbReference type="InterPro" id="IPR052710">
    <property type="entry name" value="CAAX_protease"/>
</dbReference>
<protein>
    <submittedName>
        <fullName evidence="4">CAAX protease</fullName>
    </submittedName>
</protein>
<evidence type="ECO:0000259" key="3">
    <source>
        <dbReference type="Pfam" id="PF02517"/>
    </source>
</evidence>
<dbReference type="GO" id="GO:0006508">
    <property type="term" value="P:proteolysis"/>
    <property type="evidence" value="ECO:0007669"/>
    <property type="project" value="UniProtKB-KW"/>
</dbReference>